<gene>
    <name evidence="2" type="ORF">PSTEL_13405</name>
</gene>
<dbReference type="STRING" id="169760.PSTEL_13405"/>
<dbReference type="Gene3D" id="3.40.630.30">
    <property type="match status" value="1"/>
</dbReference>
<organism evidence="2 3">
    <name type="scientific">Paenibacillus stellifer</name>
    <dbReference type="NCBI Taxonomy" id="169760"/>
    <lineage>
        <taxon>Bacteria</taxon>
        <taxon>Bacillati</taxon>
        <taxon>Bacillota</taxon>
        <taxon>Bacilli</taxon>
        <taxon>Bacillales</taxon>
        <taxon>Paenibacillaceae</taxon>
        <taxon>Paenibacillus</taxon>
    </lineage>
</organism>
<accession>A0A089LV05</accession>
<dbReference type="RefSeq" id="WP_038695829.1">
    <property type="nucleotide sequence ID" value="NZ_CP009286.1"/>
</dbReference>
<keyword evidence="3" id="KW-1185">Reference proteome</keyword>
<proteinExistence type="predicted"/>
<dbReference type="SUPFAM" id="SSF55729">
    <property type="entry name" value="Acyl-CoA N-acyltransferases (Nat)"/>
    <property type="match status" value="1"/>
</dbReference>
<dbReference type="HOGENOM" id="CLU_127641_0_0_9"/>
<protein>
    <recommendedName>
        <fullName evidence="1">N-acetyltransferase domain-containing protein</fullName>
    </recommendedName>
</protein>
<dbReference type="KEGG" id="pste:PSTEL_13405"/>
<dbReference type="CDD" id="cd04301">
    <property type="entry name" value="NAT_SF"/>
    <property type="match status" value="1"/>
</dbReference>
<dbReference type="EMBL" id="CP009286">
    <property type="protein sequence ID" value="AIQ63935.1"/>
    <property type="molecule type" value="Genomic_DNA"/>
</dbReference>
<sequence>MNEVIIRRPVIEDSDELNRFFETVIGDAFRREGLGELAQEIEGEIAAKVQALQADLDTDGTAGTFYIALQEGRIRGTIEIGPVTGLILSCTQGQFEGMTEVKSVLVHPDVQGRGLGSLLWSVAGVAMASRGITDFCFDSGYREAQRVWTRKFGPPDYVMKDYWGSGNSHMIWTRSVSDIKVRFSL</sequence>
<dbReference type="Proteomes" id="UP000029507">
    <property type="component" value="Chromosome"/>
</dbReference>
<reference evidence="2 3" key="1">
    <citation type="submission" date="2014-08" db="EMBL/GenBank/DDBJ databases">
        <title>Comparative genomics of the Paenibacillus odorifer group.</title>
        <authorList>
            <person name="den Bakker H.C."/>
            <person name="Tsai Y.-C."/>
            <person name="Martin N."/>
            <person name="Korlach J."/>
            <person name="Wiedmann M."/>
        </authorList>
    </citation>
    <scope>NUCLEOTIDE SEQUENCE [LARGE SCALE GENOMIC DNA]</scope>
    <source>
        <strain evidence="2 3">DSM 14472</strain>
    </source>
</reference>
<evidence type="ECO:0000259" key="1">
    <source>
        <dbReference type="PROSITE" id="PS51186"/>
    </source>
</evidence>
<dbReference type="GO" id="GO:0016747">
    <property type="term" value="F:acyltransferase activity, transferring groups other than amino-acyl groups"/>
    <property type="evidence" value="ECO:0007669"/>
    <property type="project" value="InterPro"/>
</dbReference>
<name>A0A089LV05_9BACL</name>
<feature type="domain" description="N-acetyltransferase" evidence="1">
    <location>
        <begin position="24"/>
        <end position="177"/>
    </location>
</feature>
<dbReference type="PROSITE" id="PS51186">
    <property type="entry name" value="GNAT"/>
    <property type="match status" value="1"/>
</dbReference>
<dbReference type="AlphaFoldDB" id="A0A089LV05"/>
<evidence type="ECO:0000313" key="3">
    <source>
        <dbReference type="Proteomes" id="UP000029507"/>
    </source>
</evidence>
<evidence type="ECO:0000313" key="2">
    <source>
        <dbReference type="EMBL" id="AIQ63935.1"/>
    </source>
</evidence>
<dbReference type="Pfam" id="PF00583">
    <property type="entry name" value="Acetyltransf_1"/>
    <property type="match status" value="1"/>
</dbReference>
<dbReference type="InterPro" id="IPR000182">
    <property type="entry name" value="GNAT_dom"/>
</dbReference>
<dbReference type="InterPro" id="IPR016181">
    <property type="entry name" value="Acyl_CoA_acyltransferase"/>
</dbReference>
<dbReference type="OrthoDB" id="1895809at2"/>